<reference evidence="1" key="1">
    <citation type="journal article" date="2021" name="Cell">
        <title>Tracing the genetic footprints of vertebrate landing in non-teleost ray-finned fishes.</title>
        <authorList>
            <person name="Bi X."/>
            <person name="Wang K."/>
            <person name="Yang L."/>
            <person name="Pan H."/>
            <person name="Jiang H."/>
            <person name="Wei Q."/>
            <person name="Fang M."/>
            <person name="Yu H."/>
            <person name="Zhu C."/>
            <person name="Cai Y."/>
            <person name="He Y."/>
            <person name="Gan X."/>
            <person name="Zeng H."/>
            <person name="Yu D."/>
            <person name="Zhu Y."/>
            <person name="Jiang H."/>
            <person name="Qiu Q."/>
            <person name="Yang H."/>
            <person name="Zhang Y.E."/>
            <person name="Wang W."/>
            <person name="Zhu M."/>
            <person name="He S."/>
            <person name="Zhang G."/>
        </authorList>
    </citation>
    <scope>NUCLEOTIDE SEQUENCE</scope>
    <source>
        <strain evidence="1">Bchr_001</strain>
    </source>
</reference>
<proteinExistence type="predicted"/>
<organism evidence="1 2">
    <name type="scientific">Polypterus senegalus</name>
    <name type="common">Senegal bichir</name>
    <dbReference type="NCBI Taxonomy" id="55291"/>
    <lineage>
        <taxon>Eukaryota</taxon>
        <taxon>Metazoa</taxon>
        <taxon>Chordata</taxon>
        <taxon>Craniata</taxon>
        <taxon>Vertebrata</taxon>
        <taxon>Euteleostomi</taxon>
        <taxon>Actinopterygii</taxon>
        <taxon>Polypteriformes</taxon>
        <taxon>Polypteridae</taxon>
        <taxon>Polypterus</taxon>
    </lineage>
</organism>
<dbReference type="PANTHER" id="PTHR11505">
    <property type="entry name" value="L1 TRANSPOSABLE ELEMENT-RELATED"/>
    <property type="match status" value="1"/>
</dbReference>
<feature type="non-terminal residue" evidence="1">
    <location>
        <position position="1"/>
    </location>
</feature>
<dbReference type="Gene3D" id="3.30.250.20">
    <property type="entry name" value="L1 transposable element, C-terminal domain"/>
    <property type="match status" value="1"/>
</dbReference>
<dbReference type="InterPro" id="IPR042566">
    <property type="entry name" value="L1_C"/>
</dbReference>
<evidence type="ECO:0000313" key="2">
    <source>
        <dbReference type="Proteomes" id="UP001166052"/>
    </source>
</evidence>
<name>A0ABS2YQN0_POLSE</name>
<comment type="caution">
    <text evidence="1">The sequence shown here is derived from an EMBL/GenBank/DDBJ whole genome shotgun (WGS) entry which is preliminary data.</text>
</comment>
<evidence type="ECO:0000313" key="1">
    <source>
        <dbReference type="EMBL" id="MBN3289077.1"/>
    </source>
</evidence>
<accession>A0ABS2YQN0</accession>
<protein>
    <submittedName>
        <fullName evidence="1">LORF1 protein</fullName>
    </submittedName>
</protein>
<dbReference type="EMBL" id="JAAWVN010000992">
    <property type="protein sequence ID" value="MBN3289077.1"/>
    <property type="molecule type" value="Genomic_DNA"/>
</dbReference>
<dbReference type="InterPro" id="IPR004244">
    <property type="entry name" value="Transposase_22"/>
</dbReference>
<gene>
    <name evidence="1" type="primary">Lire1_5</name>
    <name evidence="1" type="ORF">GTO92_0010573</name>
</gene>
<sequence>MTLLRNKQEIIYKNNHIRIFPDVSPATATKRAAFYNIKQRLRQANVKYSLLYLAKLKVELQGQFYVFASKEEAENELRKLIPGLF</sequence>
<keyword evidence="2" id="KW-1185">Reference proteome</keyword>
<feature type="non-terminal residue" evidence="1">
    <location>
        <position position="85"/>
    </location>
</feature>
<dbReference type="Proteomes" id="UP001166052">
    <property type="component" value="Unassembled WGS sequence"/>
</dbReference>